<feature type="coiled-coil region" evidence="1">
    <location>
        <begin position="133"/>
        <end position="194"/>
    </location>
</feature>
<organism evidence="3 4">
    <name type="scientific">Parnassius apollo</name>
    <name type="common">Apollo butterfly</name>
    <name type="synonym">Papilio apollo</name>
    <dbReference type="NCBI Taxonomy" id="110799"/>
    <lineage>
        <taxon>Eukaryota</taxon>
        <taxon>Metazoa</taxon>
        <taxon>Ecdysozoa</taxon>
        <taxon>Arthropoda</taxon>
        <taxon>Hexapoda</taxon>
        <taxon>Insecta</taxon>
        <taxon>Pterygota</taxon>
        <taxon>Neoptera</taxon>
        <taxon>Endopterygota</taxon>
        <taxon>Lepidoptera</taxon>
        <taxon>Glossata</taxon>
        <taxon>Ditrysia</taxon>
        <taxon>Papilionoidea</taxon>
        <taxon>Papilionidae</taxon>
        <taxon>Parnassiinae</taxon>
        <taxon>Parnassini</taxon>
        <taxon>Parnassius</taxon>
        <taxon>Parnassius</taxon>
    </lineage>
</organism>
<dbReference type="Proteomes" id="UP000691718">
    <property type="component" value="Unassembled WGS sequence"/>
</dbReference>
<evidence type="ECO:0000313" key="4">
    <source>
        <dbReference type="Proteomes" id="UP000691718"/>
    </source>
</evidence>
<dbReference type="AlphaFoldDB" id="A0A8S3XMH2"/>
<name>A0A8S3XMH2_PARAO</name>
<feature type="compositionally biased region" description="Basic and acidic residues" evidence="2">
    <location>
        <begin position="394"/>
        <end position="404"/>
    </location>
</feature>
<feature type="compositionally biased region" description="Low complexity" evidence="2">
    <location>
        <begin position="373"/>
        <end position="384"/>
    </location>
</feature>
<feature type="region of interest" description="Disordered" evidence="2">
    <location>
        <begin position="1"/>
        <end position="91"/>
    </location>
</feature>
<feature type="region of interest" description="Disordered" evidence="2">
    <location>
        <begin position="232"/>
        <end position="251"/>
    </location>
</feature>
<feature type="compositionally biased region" description="Polar residues" evidence="2">
    <location>
        <begin position="55"/>
        <end position="85"/>
    </location>
</feature>
<proteinExistence type="predicted"/>
<feature type="compositionally biased region" description="Basic and acidic residues" evidence="2">
    <location>
        <begin position="17"/>
        <end position="33"/>
    </location>
</feature>
<evidence type="ECO:0000256" key="1">
    <source>
        <dbReference type="SAM" id="Coils"/>
    </source>
</evidence>
<feature type="region of interest" description="Disordered" evidence="2">
    <location>
        <begin position="318"/>
        <end position="347"/>
    </location>
</feature>
<reference evidence="3" key="1">
    <citation type="submission" date="2021-04" db="EMBL/GenBank/DDBJ databases">
        <authorList>
            <person name="Tunstrom K."/>
        </authorList>
    </citation>
    <scope>NUCLEOTIDE SEQUENCE</scope>
</reference>
<evidence type="ECO:0000313" key="3">
    <source>
        <dbReference type="EMBL" id="CAG5033954.1"/>
    </source>
</evidence>
<keyword evidence="4" id="KW-1185">Reference proteome</keyword>
<sequence length="548" mass="60531">MTSPRESSDVIDVSYIGDEKISKRERKDSKDLTELPPSGTCLHRRRRGEAPASLSVKSPQTPSETEGSSPCTGAPTSEENWSLNDAGTPDPEALCESMLQRLRERNDPLSRRGKELAQRTKDTLEALDQLEKLIELLDQFVTLKEQNARLLKRLRDVDHLKRLHEAHKRIYQESERLKEEDKELELINEALDAELECEYGQAIFDSMMAGGRSMKRSGSKWKGHARFGSSLLRKQRSRSAGGEESDVSPTTPIRRRSDLVFSKEVEKSKVSKWTRVKAAFRWEKAQWPPSTYGGAAAVAAGAMVGAVALAGSSPASGMLANPEPRDSASLTPGSALSLTPNSSCEELRMEGGNCRKNVMLRCDDQDSAFLQAPTQDDSSTSPSPNKLHKSPWGKMRDIIQTHKESVKKKSRGPKSSPDVIPVRRRSLSDGGDSDAPPALTITIPSSEELESEPSHPILRKQRSLELGARPPQHRPPRASKWTKVKRAFLTSASASVPSSPSRHSAFFTDAECACKTFVNISLTDTERAQDKTNLICVPTRKVCQTPEI</sequence>
<feature type="compositionally biased region" description="Polar residues" evidence="2">
    <location>
        <begin position="328"/>
        <end position="344"/>
    </location>
</feature>
<keyword evidence="1" id="KW-0175">Coiled coil</keyword>
<comment type="caution">
    <text evidence="3">The sequence shown here is derived from an EMBL/GenBank/DDBJ whole genome shotgun (WGS) entry which is preliminary data.</text>
</comment>
<accession>A0A8S3XMH2</accession>
<gene>
    <name evidence="3" type="ORF">PAPOLLO_LOCUS20231</name>
</gene>
<dbReference type="OrthoDB" id="8191083at2759"/>
<evidence type="ECO:0000256" key="2">
    <source>
        <dbReference type="SAM" id="MobiDB-lite"/>
    </source>
</evidence>
<dbReference type="EMBL" id="CAJQZP010001262">
    <property type="protein sequence ID" value="CAG5033954.1"/>
    <property type="molecule type" value="Genomic_DNA"/>
</dbReference>
<protein>
    <submittedName>
        <fullName evidence="3">(apollo) hypothetical protein</fullName>
    </submittedName>
</protein>
<feature type="region of interest" description="Disordered" evidence="2">
    <location>
        <begin position="371"/>
        <end position="456"/>
    </location>
</feature>